<gene>
    <name evidence="17" type="primary">ECH1</name>
</gene>
<keyword evidence="6" id="KW-0007">Acetylation</keyword>
<evidence type="ECO:0000256" key="1">
    <source>
        <dbReference type="ARBA" id="ARBA00004275"/>
    </source>
</evidence>
<evidence type="ECO:0000256" key="8">
    <source>
        <dbReference type="ARBA" id="ARBA00023140"/>
    </source>
</evidence>
<keyword evidence="16" id="KW-1185">Reference proteome</keyword>
<dbReference type="OrthoDB" id="14970at2759"/>
<dbReference type="AlphaFoldDB" id="A0A2U3VND2"/>
<evidence type="ECO:0000256" key="10">
    <source>
        <dbReference type="ARBA" id="ARBA00051408"/>
    </source>
</evidence>
<keyword evidence="8" id="KW-0576">Peroxisome</keyword>
<dbReference type="Pfam" id="PF00378">
    <property type="entry name" value="ECH_1"/>
    <property type="match status" value="1"/>
</dbReference>
<dbReference type="FunFam" id="1.10.12.10:FF:000004">
    <property type="entry name" value="Delta3,5-delta2,4-dienoyl-CoA isomerase"/>
    <property type="match status" value="1"/>
</dbReference>
<dbReference type="GO" id="GO:0005739">
    <property type="term" value="C:mitochondrion"/>
    <property type="evidence" value="ECO:0007669"/>
    <property type="project" value="TreeGrafter"/>
</dbReference>
<dbReference type="SUPFAM" id="SSF52096">
    <property type="entry name" value="ClpP/crotonase"/>
    <property type="match status" value="1"/>
</dbReference>
<dbReference type="InterPro" id="IPR014748">
    <property type="entry name" value="Enoyl-CoA_hydra_C"/>
</dbReference>
<dbReference type="InterPro" id="IPR001753">
    <property type="entry name" value="Enoyl-CoA_hydra/iso"/>
</dbReference>
<dbReference type="GO" id="GO:0051750">
    <property type="term" value="F:delta(3,5)-delta(2,4)-dienoyl-CoA isomerase activity"/>
    <property type="evidence" value="ECO:0007669"/>
    <property type="project" value="TreeGrafter"/>
</dbReference>
<dbReference type="NCBIfam" id="NF004794">
    <property type="entry name" value="PRK06142.1"/>
    <property type="match status" value="1"/>
</dbReference>
<dbReference type="InParanoid" id="A0A2U3VND2"/>
<evidence type="ECO:0000256" key="15">
    <source>
        <dbReference type="SAM" id="MobiDB-lite"/>
    </source>
</evidence>
<dbReference type="GeneID" id="101363099"/>
<reference evidence="17" key="1">
    <citation type="submission" date="2025-08" db="UniProtKB">
        <authorList>
            <consortium name="RefSeq"/>
        </authorList>
    </citation>
    <scope>IDENTIFICATION</scope>
</reference>
<dbReference type="KEGG" id="oro:101363099"/>
<organism evidence="16 17">
    <name type="scientific">Odobenus rosmarus divergens</name>
    <name type="common">Pacific walrus</name>
    <dbReference type="NCBI Taxonomy" id="9708"/>
    <lineage>
        <taxon>Eukaryota</taxon>
        <taxon>Metazoa</taxon>
        <taxon>Chordata</taxon>
        <taxon>Craniata</taxon>
        <taxon>Vertebrata</taxon>
        <taxon>Euteleostomi</taxon>
        <taxon>Mammalia</taxon>
        <taxon>Eutheria</taxon>
        <taxon>Laurasiatheria</taxon>
        <taxon>Carnivora</taxon>
        <taxon>Caniformia</taxon>
        <taxon>Pinnipedia</taxon>
        <taxon>Odobenidae</taxon>
        <taxon>Odobenus</taxon>
    </lineage>
</organism>
<comment type="pathway">
    <text evidence="2">Lipid metabolism; fatty acid beta-oxidation.</text>
</comment>
<sequence length="328" mass="35959">MAATLAASRSLRNLLIRRVMAPTPQGLSLSLRPMSSTAQDEASTAAPREAQDHSYESLRVTVAQKHILHVQLNRPEKRNAMNRAFWRDMVECFNKIAQDPDCRAVVISGTGKLFTAGIDLTDIASEILQPHGDDVARISWYLRSLISRYQETFSVIEKCPKPVIAAIHGACVGAGVDLITACDIRYCAQDAFFQVKEVDIGLAADVGTLQRLPKVIGNQSLVNELAFTSRKMMADEALGSGLVSRVFPDKVGMLDAAFTLAAEISTKSPVAVQGTKINLVYSRNHSVAESLNYMATWNMSMLQTQDIVKSVQAAMEKQELKNVTFSKL</sequence>
<dbReference type="Gene3D" id="1.10.12.10">
    <property type="entry name" value="Lyase 2-enoyl-coa Hydratase, Chain A, domain 2"/>
    <property type="match status" value="1"/>
</dbReference>
<keyword evidence="9 17" id="KW-0413">Isomerase</keyword>
<evidence type="ECO:0000256" key="14">
    <source>
        <dbReference type="RuleBase" id="RU003707"/>
    </source>
</evidence>
<evidence type="ECO:0000313" key="17">
    <source>
        <dbReference type="RefSeq" id="XP_004396466.1"/>
    </source>
</evidence>
<evidence type="ECO:0000256" key="12">
    <source>
        <dbReference type="ARBA" id="ARBA00055786"/>
    </source>
</evidence>
<comment type="subunit">
    <text evidence="4">Homohexamer.</text>
</comment>
<comment type="similarity">
    <text evidence="3 14">Belongs to the enoyl-CoA hydratase/isomerase family.</text>
</comment>
<evidence type="ECO:0000313" key="16">
    <source>
        <dbReference type="Proteomes" id="UP000245340"/>
    </source>
</evidence>
<feature type="compositionally biased region" description="Polar residues" evidence="15">
    <location>
        <begin position="27"/>
        <end position="42"/>
    </location>
</feature>
<proteinExistence type="inferred from homology"/>
<dbReference type="STRING" id="9708.A0A2U3VND2"/>
<dbReference type="InterPro" id="IPR018376">
    <property type="entry name" value="Enoyl-CoA_hyd/isom_CS"/>
</dbReference>
<evidence type="ECO:0000256" key="5">
    <source>
        <dbReference type="ARBA" id="ARBA00022832"/>
    </source>
</evidence>
<dbReference type="UniPathway" id="UPA00659"/>
<evidence type="ECO:0000256" key="3">
    <source>
        <dbReference type="ARBA" id="ARBA00005254"/>
    </source>
</evidence>
<dbReference type="RefSeq" id="XP_004396466.1">
    <property type="nucleotide sequence ID" value="XM_004396409.1"/>
</dbReference>
<evidence type="ECO:0000256" key="4">
    <source>
        <dbReference type="ARBA" id="ARBA00011643"/>
    </source>
</evidence>
<evidence type="ECO:0000256" key="11">
    <source>
        <dbReference type="ARBA" id="ARBA00052809"/>
    </source>
</evidence>
<protein>
    <recommendedName>
        <fullName evidence="13">Delta(3,5)-Delta(2,4)-dienoyl-CoA isomerase, mitochondrial</fullName>
    </recommendedName>
</protein>
<comment type="function">
    <text evidence="12">Isomerization of 3-trans,5-cis-dienoyl-CoA to 2-trans,4-trans-dienoyl-CoA.</text>
</comment>
<dbReference type="CTD" id="1891"/>
<feature type="region of interest" description="Disordered" evidence="15">
    <location>
        <begin position="27"/>
        <end position="50"/>
    </location>
</feature>
<evidence type="ECO:0000256" key="7">
    <source>
        <dbReference type="ARBA" id="ARBA00023098"/>
    </source>
</evidence>
<dbReference type="GO" id="GO:0006635">
    <property type="term" value="P:fatty acid beta-oxidation"/>
    <property type="evidence" value="ECO:0007669"/>
    <property type="project" value="UniProtKB-UniPathway"/>
</dbReference>
<comment type="catalytic activity">
    <reaction evidence="10">
        <text>(3E,5Z)-octadienoyl-CoA = (2E,4E)-octadienoyl-CoA</text>
        <dbReference type="Rhea" id="RHEA:45244"/>
        <dbReference type="ChEBI" id="CHEBI:62243"/>
        <dbReference type="ChEBI" id="CHEBI:85108"/>
    </reaction>
</comment>
<dbReference type="CDD" id="cd06558">
    <property type="entry name" value="crotonase-like"/>
    <property type="match status" value="1"/>
</dbReference>
<comment type="subcellular location">
    <subcellularLocation>
        <location evidence="1">Peroxisome</location>
    </subcellularLocation>
</comment>
<dbReference type="PROSITE" id="PS00166">
    <property type="entry name" value="ENOYL_COA_HYDRATASE"/>
    <property type="match status" value="1"/>
</dbReference>
<dbReference type="InterPro" id="IPR029045">
    <property type="entry name" value="ClpP/crotonase-like_dom_sf"/>
</dbReference>
<keyword evidence="7" id="KW-0443">Lipid metabolism</keyword>
<dbReference type="InterPro" id="IPR045002">
    <property type="entry name" value="Ech1-like"/>
</dbReference>
<dbReference type="PANTHER" id="PTHR43149">
    <property type="entry name" value="ENOYL-COA HYDRATASE"/>
    <property type="match status" value="1"/>
</dbReference>
<accession>A0A2U3VND2</accession>
<comment type="catalytic activity">
    <reaction evidence="11">
        <text>(3E,5Z,8Z,11Z,14Z)-eicosapentaenoyl-CoA = (2E,4E,8Z,11Z,14Z)-eicosapentaenoyl-CoA</text>
        <dbReference type="Rhea" id="RHEA:45224"/>
        <dbReference type="ChEBI" id="CHEBI:85090"/>
        <dbReference type="ChEBI" id="CHEBI:85091"/>
    </reaction>
</comment>
<name>A0A2U3VND2_ODORO</name>
<dbReference type="Proteomes" id="UP000245340">
    <property type="component" value="Unplaced"/>
</dbReference>
<dbReference type="FunFam" id="3.90.226.10:FF:000024">
    <property type="entry name" value="Delta3,5-delta2,4-dienoyl-CoA isomerase"/>
    <property type="match status" value="1"/>
</dbReference>
<dbReference type="GO" id="GO:0005777">
    <property type="term" value="C:peroxisome"/>
    <property type="evidence" value="ECO:0007669"/>
    <property type="project" value="UniProtKB-SubCell"/>
</dbReference>
<evidence type="ECO:0000256" key="13">
    <source>
        <dbReference type="ARBA" id="ARBA00071021"/>
    </source>
</evidence>
<dbReference type="PANTHER" id="PTHR43149:SF1">
    <property type="entry name" value="DELTA(3,5)-DELTA(2,4)-DIENOYL-COA ISOMERASE, MITOCHONDRIAL"/>
    <property type="match status" value="1"/>
</dbReference>
<keyword evidence="5" id="KW-0276">Fatty acid metabolism</keyword>
<evidence type="ECO:0000256" key="6">
    <source>
        <dbReference type="ARBA" id="ARBA00022990"/>
    </source>
</evidence>
<evidence type="ECO:0000256" key="9">
    <source>
        <dbReference type="ARBA" id="ARBA00023235"/>
    </source>
</evidence>
<evidence type="ECO:0000256" key="2">
    <source>
        <dbReference type="ARBA" id="ARBA00005005"/>
    </source>
</evidence>
<dbReference type="Gene3D" id="3.90.226.10">
    <property type="entry name" value="2-enoyl-CoA Hydratase, Chain A, domain 1"/>
    <property type="match status" value="1"/>
</dbReference>